<feature type="region of interest" description="Disordered" evidence="1">
    <location>
        <begin position="40"/>
        <end position="59"/>
    </location>
</feature>
<protein>
    <submittedName>
        <fullName evidence="2">Uncharacterized protein</fullName>
    </submittedName>
</protein>
<evidence type="ECO:0000256" key="1">
    <source>
        <dbReference type="SAM" id="MobiDB-lite"/>
    </source>
</evidence>
<dbReference type="AlphaFoldDB" id="A0A1Y1LUZ2"/>
<feature type="compositionally biased region" description="Low complexity" evidence="1">
    <location>
        <begin position="43"/>
        <end position="57"/>
    </location>
</feature>
<organism evidence="2">
    <name type="scientific">Photinus pyralis</name>
    <name type="common">Common eastern firefly</name>
    <name type="synonym">Lampyris pyralis</name>
    <dbReference type="NCBI Taxonomy" id="7054"/>
    <lineage>
        <taxon>Eukaryota</taxon>
        <taxon>Metazoa</taxon>
        <taxon>Ecdysozoa</taxon>
        <taxon>Arthropoda</taxon>
        <taxon>Hexapoda</taxon>
        <taxon>Insecta</taxon>
        <taxon>Pterygota</taxon>
        <taxon>Neoptera</taxon>
        <taxon>Endopterygota</taxon>
        <taxon>Coleoptera</taxon>
        <taxon>Polyphaga</taxon>
        <taxon>Elateriformia</taxon>
        <taxon>Elateroidea</taxon>
        <taxon>Lampyridae</taxon>
        <taxon>Lampyrinae</taxon>
        <taxon>Photinus</taxon>
    </lineage>
</organism>
<name>A0A1Y1LUZ2_PHOPY</name>
<accession>A0A1Y1LUZ2</accession>
<dbReference type="EMBL" id="GEZM01046229">
    <property type="protein sequence ID" value="JAV77409.1"/>
    <property type="molecule type" value="Transcribed_RNA"/>
</dbReference>
<proteinExistence type="predicted"/>
<sequence>MQPPETSNCEQDQDEMLFPKLVEKGEVDDLGSANCASVKYERSSSSSSISSSCSTSSTPKEVTLEDCATVYFAGYLAKKCIDKYKCNGCGQLLISQDQLNEKNQLLIVKKMYDNKLVTSVGLRSPSAVLVDIVEHSLKIISKCLRFKPERSGLGLYIYSRISKLISVQFPEFSLEVGECSAHRQYLLQLLIRTKIFKWCKWQSTQHVKETAHAKLRILKNQ</sequence>
<reference evidence="2" key="1">
    <citation type="journal article" date="2016" name="Sci. Rep.">
        <title>Molecular characterization of firefly nuptial gifts: a multi-omics approach sheds light on postcopulatory sexual selection.</title>
        <authorList>
            <person name="Al-Wathiqui N."/>
            <person name="Fallon T.R."/>
            <person name="South A."/>
            <person name="Weng J.K."/>
            <person name="Lewis S.M."/>
        </authorList>
    </citation>
    <scope>NUCLEOTIDE SEQUENCE</scope>
</reference>
<dbReference type="EMBL" id="GEZM01046231">
    <property type="protein sequence ID" value="JAV77407.1"/>
    <property type="molecule type" value="Transcribed_RNA"/>
</dbReference>
<evidence type="ECO:0000313" key="2">
    <source>
        <dbReference type="EMBL" id="JAV77409.1"/>
    </source>
</evidence>